<accession>A0A9J5XWA6</accession>
<dbReference type="EMBL" id="JACXVP010000008">
    <property type="protein sequence ID" value="KAG5591895.1"/>
    <property type="molecule type" value="Genomic_DNA"/>
</dbReference>
<sequence>MIGLYKAKLVEDMMEGRGSTMIMLCNFEDTDYLFSLGTNIVGMRDSILYSRDQVELWHVRWLRPEVLCDIAPSS</sequence>
<dbReference type="AlphaFoldDB" id="A0A9J5XWA6"/>
<organism evidence="1 2">
    <name type="scientific">Solanum commersonii</name>
    <name type="common">Commerson's wild potato</name>
    <name type="synonym">Commerson's nightshade</name>
    <dbReference type="NCBI Taxonomy" id="4109"/>
    <lineage>
        <taxon>Eukaryota</taxon>
        <taxon>Viridiplantae</taxon>
        <taxon>Streptophyta</taxon>
        <taxon>Embryophyta</taxon>
        <taxon>Tracheophyta</taxon>
        <taxon>Spermatophyta</taxon>
        <taxon>Magnoliopsida</taxon>
        <taxon>eudicotyledons</taxon>
        <taxon>Gunneridae</taxon>
        <taxon>Pentapetalae</taxon>
        <taxon>asterids</taxon>
        <taxon>lamiids</taxon>
        <taxon>Solanales</taxon>
        <taxon>Solanaceae</taxon>
        <taxon>Solanoideae</taxon>
        <taxon>Solaneae</taxon>
        <taxon>Solanum</taxon>
    </lineage>
</organism>
<evidence type="ECO:0000313" key="1">
    <source>
        <dbReference type="EMBL" id="KAG5591895.1"/>
    </source>
</evidence>
<evidence type="ECO:0000313" key="2">
    <source>
        <dbReference type="Proteomes" id="UP000824120"/>
    </source>
</evidence>
<proteinExistence type="predicted"/>
<keyword evidence="2" id="KW-1185">Reference proteome</keyword>
<protein>
    <submittedName>
        <fullName evidence="1">Uncharacterized protein</fullName>
    </submittedName>
</protein>
<gene>
    <name evidence="1" type="ORF">H5410_042409</name>
</gene>
<comment type="caution">
    <text evidence="1">The sequence shown here is derived from an EMBL/GenBank/DDBJ whole genome shotgun (WGS) entry which is preliminary data.</text>
</comment>
<name>A0A9J5XWA6_SOLCO</name>
<dbReference type="Proteomes" id="UP000824120">
    <property type="component" value="Chromosome 8"/>
</dbReference>
<reference evidence="1 2" key="1">
    <citation type="submission" date="2020-09" db="EMBL/GenBank/DDBJ databases">
        <title>De no assembly of potato wild relative species, Solanum commersonii.</title>
        <authorList>
            <person name="Cho K."/>
        </authorList>
    </citation>
    <scope>NUCLEOTIDE SEQUENCE [LARGE SCALE GENOMIC DNA]</scope>
    <source>
        <strain evidence="1">LZ3.2</strain>
        <tissue evidence="1">Leaf</tissue>
    </source>
</reference>